<evidence type="ECO:0000256" key="4">
    <source>
        <dbReference type="ARBA" id="ARBA00022989"/>
    </source>
</evidence>
<dbReference type="InterPro" id="IPR001881">
    <property type="entry name" value="EGF-like_Ca-bd_dom"/>
</dbReference>
<feature type="domain" description="EGF-like" evidence="8">
    <location>
        <begin position="8"/>
        <end position="46"/>
    </location>
</feature>
<evidence type="ECO:0000259" key="8">
    <source>
        <dbReference type="PROSITE" id="PS50026"/>
    </source>
</evidence>
<dbReference type="PROSITE" id="PS50025">
    <property type="entry name" value="LAM_G_DOMAIN"/>
    <property type="match status" value="2"/>
</dbReference>
<keyword evidence="3" id="KW-0677">Repeat</keyword>
<comment type="caution">
    <text evidence="9">The sequence shown here is derived from an EMBL/GenBank/DDBJ whole genome shotgun (WGS) entry which is preliminary data.</text>
</comment>
<feature type="non-terminal residue" evidence="9">
    <location>
        <position position="446"/>
    </location>
</feature>
<accession>A0ABV0XQ03</accession>
<proteinExistence type="predicted"/>
<dbReference type="PROSITE" id="PS50026">
    <property type="entry name" value="EGF_3"/>
    <property type="match status" value="2"/>
</dbReference>
<dbReference type="PROSITE" id="PS00022">
    <property type="entry name" value="EGF_1"/>
    <property type="match status" value="1"/>
</dbReference>
<dbReference type="SMART" id="SM00179">
    <property type="entry name" value="EGF_CA"/>
    <property type="match status" value="2"/>
</dbReference>
<comment type="caution">
    <text evidence="6">Lacks conserved residue(s) required for the propagation of feature annotation.</text>
</comment>
<dbReference type="EMBL" id="JAHRIP010010196">
    <property type="protein sequence ID" value="MEQ2283554.1"/>
    <property type="molecule type" value="Genomic_DNA"/>
</dbReference>
<keyword evidence="10" id="KW-1185">Reference proteome</keyword>
<dbReference type="SMART" id="SM00282">
    <property type="entry name" value="LamG"/>
    <property type="match status" value="2"/>
</dbReference>
<dbReference type="Proteomes" id="UP001469553">
    <property type="component" value="Unassembled WGS sequence"/>
</dbReference>
<dbReference type="InterPro" id="IPR001791">
    <property type="entry name" value="Laminin_G"/>
</dbReference>
<feature type="disulfide bond" evidence="6">
    <location>
        <begin position="280"/>
        <end position="289"/>
    </location>
</feature>
<dbReference type="InterPro" id="IPR013032">
    <property type="entry name" value="EGF-like_CS"/>
</dbReference>
<dbReference type="PANTHER" id="PTHR24026:SF32">
    <property type="entry name" value="CADHERIN EGF LAG SEVEN-PASS G-TYPE RECEPTOR 2"/>
    <property type="match status" value="1"/>
</dbReference>
<feature type="non-terminal residue" evidence="9">
    <location>
        <position position="1"/>
    </location>
</feature>
<dbReference type="PROSITE" id="PS00010">
    <property type="entry name" value="ASX_HYDROXYL"/>
    <property type="match status" value="1"/>
</dbReference>
<keyword evidence="1 6" id="KW-0245">EGF-like domain</keyword>
<evidence type="ECO:0000256" key="3">
    <source>
        <dbReference type="ARBA" id="ARBA00022737"/>
    </source>
</evidence>
<dbReference type="InterPro" id="IPR013320">
    <property type="entry name" value="ConA-like_dom_sf"/>
</dbReference>
<keyword evidence="5 6" id="KW-1015">Disulfide bond</keyword>
<reference evidence="9 10" key="1">
    <citation type="submission" date="2021-06" db="EMBL/GenBank/DDBJ databases">
        <authorList>
            <person name="Palmer J.M."/>
        </authorList>
    </citation>
    <scope>NUCLEOTIDE SEQUENCE [LARGE SCALE GENOMIC DNA]</scope>
    <source>
        <strain evidence="9 10">AS_MEX2019</strain>
        <tissue evidence="9">Muscle</tissue>
    </source>
</reference>
<keyword evidence="2" id="KW-0812">Transmembrane</keyword>
<dbReference type="SUPFAM" id="SSF49899">
    <property type="entry name" value="Concanavalin A-like lectins/glucanases"/>
    <property type="match status" value="2"/>
</dbReference>
<evidence type="ECO:0000256" key="2">
    <source>
        <dbReference type="ARBA" id="ARBA00022692"/>
    </source>
</evidence>
<feature type="domain" description="Laminin G" evidence="7">
    <location>
        <begin position="47"/>
        <end position="251"/>
    </location>
</feature>
<protein>
    <submittedName>
        <fullName evidence="9">Cadherin EGF LAG seven-pass G-type receptor 2</fullName>
    </submittedName>
</protein>
<keyword evidence="4" id="KW-1133">Transmembrane helix</keyword>
<evidence type="ECO:0000313" key="9">
    <source>
        <dbReference type="EMBL" id="MEQ2283554.1"/>
    </source>
</evidence>
<evidence type="ECO:0000256" key="6">
    <source>
        <dbReference type="PROSITE-ProRule" id="PRU00076"/>
    </source>
</evidence>
<sequence length="446" mass="48669">ERCQLSSRSGRCAPGVCKNGGTCVNLLVGGFKCECLPGGYERPYCEMTIRNFPPNSFLTFKGLRQRFHFTLSLTFATKEPNGLLLYNGRFNEKHDFIAMEIISEQIQLTFSAGETQTTVSPFILGGVSDGQWHTVEVHYYNKPILNQAGLPQGPSDQKVVVVTVDNCDTSVALRFGHMIGNYSCSAQGSQSGSKKSLDLTGPLLLGGVPKLPEDFPVRNQQFVGCMKNLRIDNQHVDMASYIANNGTLPGCSAKRYFCNNNPCLNGGTCVNLWGSFSCDCPLGFGGQNCGRVMGNPLRFQGNSLLQWNNLEAMVASVLWHVELMFRTRQSSSVLLHISSGMQHNLTLQLRGGSVLMGLHRGEDSTLSRVEEVLVNDGDWHHLQLDISSLGGAASNHKAVLSLDQGLYLASMEVDGKLRESKLKTVSVGGLAKPDGKIQHGFRGCIQ</sequence>
<dbReference type="Pfam" id="PF12661">
    <property type="entry name" value="hEGF"/>
    <property type="match status" value="1"/>
</dbReference>
<keyword evidence="4" id="KW-0472">Membrane</keyword>
<dbReference type="Gene3D" id="2.60.120.200">
    <property type="match status" value="2"/>
</dbReference>
<evidence type="ECO:0000256" key="5">
    <source>
        <dbReference type="ARBA" id="ARBA00023157"/>
    </source>
</evidence>
<dbReference type="InterPro" id="IPR000152">
    <property type="entry name" value="EGF-type_Asp/Asn_hydroxyl_site"/>
</dbReference>
<dbReference type="SMART" id="SM00181">
    <property type="entry name" value="EGF"/>
    <property type="match status" value="2"/>
</dbReference>
<feature type="domain" description="EGF-like" evidence="8">
    <location>
        <begin position="254"/>
        <end position="290"/>
    </location>
</feature>
<dbReference type="InterPro" id="IPR000742">
    <property type="entry name" value="EGF"/>
</dbReference>
<dbReference type="Gene3D" id="2.10.25.10">
    <property type="entry name" value="Laminin"/>
    <property type="match status" value="2"/>
</dbReference>
<evidence type="ECO:0000259" key="7">
    <source>
        <dbReference type="PROSITE" id="PS50025"/>
    </source>
</evidence>
<evidence type="ECO:0000313" key="10">
    <source>
        <dbReference type="Proteomes" id="UP001469553"/>
    </source>
</evidence>
<dbReference type="Pfam" id="PF00008">
    <property type="entry name" value="EGF"/>
    <property type="match status" value="1"/>
</dbReference>
<feature type="domain" description="Laminin G" evidence="7">
    <location>
        <begin position="294"/>
        <end position="446"/>
    </location>
</feature>
<evidence type="ECO:0000256" key="1">
    <source>
        <dbReference type="ARBA" id="ARBA00022536"/>
    </source>
</evidence>
<dbReference type="PROSITE" id="PS01186">
    <property type="entry name" value="EGF_2"/>
    <property type="match status" value="1"/>
</dbReference>
<gene>
    <name evidence="9" type="primary">CELSR2_2</name>
    <name evidence="9" type="ORF">AMECASPLE_012538</name>
</gene>
<name>A0ABV0XQ03_9TELE</name>
<keyword evidence="9" id="KW-0675">Receptor</keyword>
<dbReference type="Pfam" id="PF02210">
    <property type="entry name" value="Laminin_G_2"/>
    <property type="match status" value="2"/>
</dbReference>
<dbReference type="CDD" id="cd00110">
    <property type="entry name" value="LamG"/>
    <property type="match status" value="2"/>
</dbReference>
<dbReference type="CDD" id="cd00054">
    <property type="entry name" value="EGF_CA"/>
    <property type="match status" value="2"/>
</dbReference>
<organism evidence="9 10">
    <name type="scientific">Ameca splendens</name>
    <dbReference type="NCBI Taxonomy" id="208324"/>
    <lineage>
        <taxon>Eukaryota</taxon>
        <taxon>Metazoa</taxon>
        <taxon>Chordata</taxon>
        <taxon>Craniata</taxon>
        <taxon>Vertebrata</taxon>
        <taxon>Euteleostomi</taxon>
        <taxon>Actinopterygii</taxon>
        <taxon>Neopterygii</taxon>
        <taxon>Teleostei</taxon>
        <taxon>Neoteleostei</taxon>
        <taxon>Acanthomorphata</taxon>
        <taxon>Ovalentaria</taxon>
        <taxon>Atherinomorphae</taxon>
        <taxon>Cyprinodontiformes</taxon>
        <taxon>Goodeidae</taxon>
        <taxon>Ameca</taxon>
    </lineage>
</organism>
<dbReference type="PANTHER" id="PTHR24026">
    <property type="entry name" value="FAT ATYPICAL CADHERIN-RELATED"/>
    <property type="match status" value="1"/>
</dbReference>